<reference evidence="3 4" key="1">
    <citation type="submission" date="2018-09" db="EMBL/GenBank/DDBJ databases">
        <title>A high-quality reference genome of wild soybean provides a powerful tool to mine soybean genomes.</title>
        <authorList>
            <person name="Xie M."/>
            <person name="Chung C.Y.L."/>
            <person name="Li M.-W."/>
            <person name="Wong F.-L."/>
            <person name="Chan T.-F."/>
            <person name="Lam H.-M."/>
        </authorList>
    </citation>
    <scope>NUCLEOTIDE SEQUENCE [LARGE SCALE GENOMIC DNA]</scope>
    <source>
        <strain evidence="4">cv. W05</strain>
        <tissue evidence="3">Hypocotyl of etiolated seedlings</tissue>
    </source>
</reference>
<dbReference type="InterPro" id="IPR000873">
    <property type="entry name" value="AMP-dep_synth/lig_dom"/>
</dbReference>
<evidence type="ECO:0000313" key="3">
    <source>
        <dbReference type="EMBL" id="RZC08538.1"/>
    </source>
</evidence>
<feature type="transmembrane region" description="Helical" evidence="1">
    <location>
        <begin position="86"/>
        <end position="103"/>
    </location>
</feature>
<dbReference type="SUPFAM" id="SSF56801">
    <property type="entry name" value="Acetyl-CoA synthetase-like"/>
    <property type="match status" value="2"/>
</dbReference>
<gene>
    <name evidence="3" type="ORF">D0Y65_015303</name>
</gene>
<evidence type="ECO:0000259" key="2">
    <source>
        <dbReference type="Pfam" id="PF00501"/>
    </source>
</evidence>
<dbReference type="Pfam" id="PF00501">
    <property type="entry name" value="AMP-binding"/>
    <property type="match status" value="1"/>
</dbReference>
<dbReference type="InterPro" id="IPR045851">
    <property type="entry name" value="AMP-bd_C_sf"/>
</dbReference>
<evidence type="ECO:0000256" key="1">
    <source>
        <dbReference type="SAM" id="Phobius"/>
    </source>
</evidence>
<organism evidence="3 4">
    <name type="scientific">Glycine soja</name>
    <name type="common">Wild soybean</name>
    <dbReference type="NCBI Taxonomy" id="3848"/>
    <lineage>
        <taxon>Eukaryota</taxon>
        <taxon>Viridiplantae</taxon>
        <taxon>Streptophyta</taxon>
        <taxon>Embryophyta</taxon>
        <taxon>Tracheophyta</taxon>
        <taxon>Spermatophyta</taxon>
        <taxon>Magnoliopsida</taxon>
        <taxon>eudicotyledons</taxon>
        <taxon>Gunneridae</taxon>
        <taxon>Pentapetalae</taxon>
        <taxon>rosids</taxon>
        <taxon>fabids</taxon>
        <taxon>Fabales</taxon>
        <taxon>Fabaceae</taxon>
        <taxon>Papilionoideae</taxon>
        <taxon>50 kb inversion clade</taxon>
        <taxon>NPAAA clade</taxon>
        <taxon>indigoferoid/millettioid clade</taxon>
        <taxon>Phaseoleae</taxon>
        <taxon>Glycine</taxon>
        <taxon>Glycine subgen. Soja</taxon>
    </lineage>
</organism>
<dbReference type="AlphaFoldDB" id="A0A445KCL2"/>
<keyword evidence="1" id="KW-0812">Transmembrane</keyword>
<keyword evidence="1" id="KW-1133">Transmembrane helix</keyword>
<comment type="caution">
    <text evidence="3">The sequence shown here is derived from an EMBL/GenBank/DDBJ whole genome shotgun (WGS) entry which is preliminary data.</text>
</comment>
<dbReference type="Proteomes" id="UP000289340">
    <property type="component" value="Chromosome 6"/>
</dbReference>
<sequence>MLNTEASWFTIVGLEKGSAIAIDMSMNVKSVVIYLAIVLAGYVVVSIADSFAASEISTRLKISKAKVIFTQVKKFFSLFAKDTQQLSCFLCCSIIGCLILLLHKCSRVVDAQSPMAVVIPTKGSEFSMKLRNGDLSWHDFLEKINSLKGKEFIATEQPIGTFTNILFSSGTTGNSMDQYYSLKAAADAWCHMDVRKGDVVCWPTNLGRMMGPWLVYASLLNGASMALYIGSPLGSGFAKFVQPQNVPGIGELALGPLMLGASNTLLNADHYGVYFKGMPLLNGKVSSIEIERICNGVDSNILETAAIGVPPSGGGPELLTIAVVFKDSNSTKQDLHQLRMSFNSALQKKLNPLFRVPQVVTLPSLPRTASNKVMRRVLRQQLSETNQNSKI</sequence>
<protein>
    <submittedName>
        <fullName evidence="3">Putative acyl-activating enzyme 17, peroxisomal</fullName>
    </submittedName>
</protein>
<dbReference type="PANTHER" id="PTHR44378:SF2">
    <property type="entry name" value="ACYL-ACTIVATING ENZYME 17, PEROXISOMAL-RELATED"/>
    <property type="match status" value="1"/>
</dbReference>
<dbReference type="EMBL" id="QZWG01000006">
    <property type="protein sequence ID" value="RZC08538.1"/>
    <property type="molecule type" value="Genomic_DNA"/>
</dbReference>
<feature type="domain" description="AMP-dependent synthetase/ligase" evidence="2">
    <location>
        <begin position="6"/>
        <end position="232"/>
    </location>
</feature>
<keyword evidence="4" id="KW-1185">Reference proteome</keyword>
<feature type="transmembrane region" description="Helical" evidence="1">
    <location>
        <begin position="31"/>
        <end position="52"/>
    </location>
</feature>
<dbReference type="InterPro" id="IPR042099">
    <property type="entry name" value="ANL_N_sf"/>
</dbReference>
<accession>A0A445KCL2</accession>
<dbReference type="Gene3D" id="3.40.50.12780">
    <property type="entry name" value="N-terminal domain of ligase-like"/>
    <property type="match status" value="1"/>
</dbReference>
<evidence type="ECO:0000313" key="4">
    <source>
        <dbReference type="Proteomes" id="UP000289340"/>
    </source>
</evidence>
<dbReference type="PANTHER" id="PTHR44378">
    <property type="entry name" value="ACYL-ACTIVATING ENZYME 17, PEROXISOMAL-RELATED"/>
    <property type="match status" value="1"/>
</dbReference>
<name>A0A445KCL2_GLYSO</name>
<keyword evidence="1" id="KW-0472">Membrane</keyword>
<proteinExistence type="predicted"/>
<dbReference type="Gene3D" id="3.30.300.30">
    <property type="match status" value="1"/>
</dbReference>